<feature type="region of interest" description="Disordered" evidence="15">
    <location>
        <begin position="240"/>
        <end position="272"/>
    </location>
</feature>
<evidence type="ECO:0000313" key="17">
    <source>
        <dbReference type="EMBL" id="EDW68088.2"/>
    </source>
</evidence>
<keyword evidence="10" id="KW-0539">Nucleus</keyword>
<keyword evidence="7 14" id="KW-0175">Coiled coil</keyword>
<evidence type="ECO:0000256" key="6">
    <source>
        <dbReference type="ARBA" id="ARBA00022846"/>
    </source>
</evidence>
<accession>B4LYY5</accession>
<keyword evidence="8" id="KW-0969">Cilium</keyword>
<name>B4LYY5_DROVI</name>
<dbReference type="GO" id="GO:0031514">
    <property type="term" value="C:motile cilium"/>
    <property type="evidence" value="ECO:0007669"/>
    <property type="project" value="TreeGrafter"/>
</dbReference>
<protein>
    <recommendedName>
        <fullName evidence="4">Meiosis-specific nuclear structural protein 1</fullName>
    </recommendedName>
</protein>
<dbReference type="InParanoid" id="B4LYY5"/>
<keyword evidence="9" id="KW-0206">Cytoskeleton</keyword>
<comment type="subcellular location">
    <subcellularLocation>
        <location evidence="2">Cytoplasm</location>
        <location evidence="2">Cytoskeleton</location>
        <location evidence="2">Flagellum axoneme</location>
    </subcellularLocation>
    <subcellularLocation>
        <location evidence="1">Nucleus</location>
    </subcellularLocation>
</comment>
<evidence type="ECO:0000256" key="13">
    <source>
        <dbReference type="ARBA" id="ARBA00046114"/>
    </source>
</evidence>
<evidence type="ECO:0000256" key="8">
    <source>
        <dbReference type="ARBA" id="ARBA00023069"/>
    </source>
</evidence>
<dbReference type="Pfam" id="PF13868">
    <property type="entry name" value="TPH"/>
    <property type="match status" value="1"/>
</dbReference>
<keyword evidence="6" id="KW-0282">Flagellum</keyword>
<dbReference type="EMBL" id="CH940650">
    <property type="protein sequence ID" value="EDW68088.2"/>
    <property type="molecule type" value="Genomic_DNA"/>
</dbReference>
<keyword evidence="5" id="KW-0963">Cytoplasm</keyword>
<dbReference type="OrthoDB" id="197839at2759"/>
<dbReference type="InterPro" id="IPR026504">
    <property type="entry name" value="MNS1"/>
</dbReference>
<gene>
    <name evidence="17" type="primary">Dvir\GJ24529</name>
    <name evidence="17" type="ORF">Dvir_GJ24529</name>
</gene>
<evidence type="ECO:0000256" key="5">
    <source>
        <dbReference type="ARBA" id="ARBA00022490"/>
    </source>
</evidence>
<dbReference type="eggNOG" id="ENOG502QS9D">
    <property type="taxonomic scope" value="Eukaryota"/>
</dbReference>
<organism evidence="17 18">
    <name type="scientific">Drosophila virilis</name>
    <name type="common">Fruit fly</name>
    <dbReference type="NCBI Taxonomy" id="7244"/>
    <lineage>
        <taxon>Eukaryota</taxon>
        <taxon>Metazoa</taxon>
        <taxon>Ecdysozoa</taxon>
        <taxon>Arthropoda</taxon>
        <taxon>Hexapoda</taxon>
        <taxon>Insecta</taxon>
        <taxon>Pterygota</taxon>
        <taxon>Neoptera</taxon>
        <taxon>Endopterygota</taxon>
        <taxon>Diptera</taxon>
        <taxon>Brachycera</taxon>
        <taxon>Muscomorpha</taxon>
        <taxon>Ephydroidea</taxon>
        <taxon>Drosophilidae</taxon>
        <taxon>Drosophila</taxon>
    </lineage>
</organism>
<dbReference type="GO" id="GO:0005634">
    <property type="term" value="C:nucleus"/>
    <property type="evidence" value="ECO:0007669"/>
    <property type="project" value="UniProtKB-SubCell"/>
</dbReference>
<sequence length="467" mass="56365">MTTQKRTYMDARDATPAIHITGRPKNMVSVDDTFVYKNAKYFCDVINETDLESKQIAMENRLRRQAFNKEALMSDELKQLKRQEFIDRKRRQQLRSECEELRELAEQLRLASITKELEEHMVETKRNRELAKNAKAVGLQRAEATRQQNLAMQEQEELRKKEQQEELRKTLAKQIEEKRQQRQLRYVETLTEREMRMAMQQQIEEEDRAEQLELNRLKLKKRDDMITFIKEQREYKELQRAKSDENLSKALEKQSEIAEQKRQREEAKLETQRKQEEIKMRVGHQVFEIEERLRQRYSLLFDLLIAEYKAKDDERYRQQLKQEQFNRQRARQELELYRAEVNERNIEKARKKHEQTVERNLMCPDEGPDGINKKDIQERQRRKEHGVLLLSMIEDNNRKRAEAAAENMLFFDSKAKAEAERQERIQEERLQMLGSVPASVLQYLPKQVLTDSDRKYFNIQRKEKTLK</sequence>
<evidence type="ECO:0000256" key="15">
    <source>
        <dbReference type="SAM" id="MobiDB-lite"/>
    </source>
</evidence>
<evidence type="ECO:0000259" key="16">
    <source>
        <dbReference type="Pfam" id="PF13868"/>
    </source>
</evidence>
<dbReference type="GO" id="GO:0051321">
    <property type="term" value="P:meiotic cell cycle"/>
    <property type="evidence" value="ECO:0007669"/>
    <property type="project" value="UniProtKB-KW"/>
</dbReference>
<keyword evidence="11" id="KW-0469">Meiosis</keyword>
<dbReference type="AlphaFoldDB" id="B4LYY5"/>
<evidence type="ECO:0000256" key="7">
    <source>
        <dbReference type="ARBA" id="ARBA00023054"/>
    </source>
</evidence>
<evidence type="ECO:0000256" key="9">
    <source>
        <dbReference type="ARBA" id="ARBA00023212"/>
    </source>
</evidence>
<evidence type="ECO:0000256" key="4">
    <source>
        <dbReference type="ARBA" id="ARBA00014813"/>
    </source>
</evidence>
<dbReference type="GO" id="GO:0044782">
    <property type="term" value="P:cilium organization"/>
    <property type="evidence" value="ECO:0007669"/>
    <property type="project" value="TreeGrafter"/>
</dbReference>
<proteinExistence type="inferred from homology"/>
<reference evidence="17 18" key="1">
    <citation type="journal article" date="2007" name="Nature">
        <title>Evolution of genes and genomes on the Drosophila phylogeny.</title>
        <authorList>
            <consortium name="Drosophila 12 Genomes Consortium"/>
            <person name="Clark A.G."/>
            <person name="Eisen M.B."/>
            <person name="Smith D.R."/>
            <person name="Bergman C.M."/>
            <person name="Oliver B."/>
            <person name="Markow T.A."/>
            <person name="Kaufman T.C."/>
            <person name="Kellis M."/>
            <person name="Gelbart W."/>
            <person name="Iyer V.N."/>
            <person name="Pollard D.A."/>
            <person name="Sackton T.B."/>
            <person name="Larracuente A.M."/>
            <person name="Singh N.D."/>
            <person name="Abad J.P."/>
            <person name="Abt D.N."/>
            <person name="Adryan B."/>
            <person name="Aguade M."/>
            <person name="Akashi H."/>
            <person name="Anderson W.W."/>
            <person name="Aquadro C.F."/>
            <person name="Ardell D.H."/>
            <person name="Arguello R."/>
            <person name="Artieri C.G."/>
            <person name="Barbash D.A."/>
            <person name="Barker D."/>
            <person name="Barsanti P."/>
            <person name="Batterham P."/>
            <person name="Batzoglou S."/>
            <person name="Begun D."/>
            <person name="Bhutkar A."/>
            <person name="Blanco E."/>
            <person name="Bosak S.A."/>
            <person name="Bradley R.K."/>
            <person name="Brand A.D."/>
            <person name="Brent M.R."/>
            <person name="Brooks A.N."/>
            <person name="Brown R.H."/>
            <person name="Butlin R.K."/>
            <person name="Caggese C."/>
            <person name="Calvi B.R."/>
            <person name="Bernardo de Carvalho A."/>
            <person name="Caspi A."/>
            <person name="Castrezana S."/>
            <person name="Celniker S.E."/>
            <person name="Chang J.L."/>
            <person name="Chapple C."/>
            <person name="Chatterji S."/>
            <person name="Chinwalla A."/>
            <person name="Civetta A."/>
            <person name="Clifton S.W."/>
            <person name="Comeron J.M."/>
            <person name="Costello J.C."/>
            <person name="Coyne J.A."/>
            <person name="Daub J."/>
            <person name="David R.G."/>
            <person name="Delcher A.L."/>
            <person name="Delehaunty K."/>
            <person name="Do C.B."/>
            <person name="Ebling H."/>
            <person name="Edwards K."/>
            <person name="Eickbush T."/>
            <person name="Evans J.D."/>
            <person name="Filipski A."/>
            <person name="Findeiss S."/>
            <person name="Freyhult E."/>
            <person name="Fulton L."/>
            <person name="Fulton R."/>
            <person name="Garcia A.C."/>
            <person name="Gardiner A."/>
            <person name="Garfield D.A."/>
            <person name="Garvin B.E."/>
            <person name="Gibson G."/>
            <person name="Gilbert D."/>
            <person name="Gnerre S."/>
            <person name="Godfrey J."/>
            <person name="Good R."/>
            <person name="Gotea V."/>
            <person name="Gravely B."/>
            <person name="Greenberg A.J."/>
            <person name="Griffiths-Jones S."/>
            <person name="Gross S."/>
            <person name="Guigo R."/>
            <person name="Gustafson E.A."/>
            <person name="Haerty W."/>
            <person name="Hahn M.W."/>
            <person name="Halligan D.L."/>
            <person name="Halpern A.L."/>
            <person name="Halter G.M."/>
            <person name="Han M.V."/>
            <person name="Heger A."/>
            <person name="Hillier L."/>
            <person name="Hinrichs A.S."/>
            <person name="Holmes I."/>
            <person name="Hoskins R.A."/>
            <person name="Hubisz M.J."/>
            <person name="Hultmark D."/>
            <person name="Huntley M.A."/>
            <person name="Jaffe D.B."/>
            <person name="Jagadeeshan S."/>
            <person name="Jeck W.R."/>
            <person name="Johnson J."/>
            <person name="Jones C.D."/>
            <person name="Jordan W.C."/>
            <person name="Karpen G.H."/>
            <person name="Kataoka E."/>
            <person name="Keightley P.D."/>
            <person name="Kheradpour P."/>
            <person name="Kirkness E.F."/>
            <person name="Koerich L.B."/>
            <person name="Kristiansen K."/>
            <person name="Kudrna D."/>
            <person name="Kulathinal R.J."/>
            <person name="Kumar S."/>
            <person name="Kwok R."/>
            <person name="Lander E."/>
            <person name="Langley C.H."/>
            <person name="Lapoint R."/>
            <person name="Lazzaro B.P."/>
            <person name="Lee S.J."/>
            <person name="Levesque L."/>
            <person name="Li R."/>
            <person name="Lin C.F."/>
            <person name="Lin M.F."/>
            <person name="Lindblad-Toh K."/>
            <person name="Llopart A."/>
            <person name="Long M."/>
            <person name="Low L."/>
            <person name="Lozovsky E."/>
            <person name="Lu J."/>
            <person name="Luo M."/>
            <person name="Machado C.A."/>
            <person name="Makalowski W."/>
            <person name="Marzo M."/>
            <person name="Matsuda M."/>
            <person name="Matzkin L."/>
            <person name="McAllister B."/>
            <person name="McBride C.S."/>
            <person name="McKernan B."/>
            <person name="McKernan K."/>
            <person name="Mendez-Lago M."/>
            <person name="Minx P."/>
            <person name="Mollenhauer M.U."/>
            <person name="Montooth K."/>
            <person name="Mount S.M."/>
            <person name="Mu X."/>
            <person name="Myers E."/>
            <person name="Negre B."/>
            <person name="Newfeld S."/>
            <person name="Nielsen R."/>
            <person name="Noor M.A."/>
            <person name="O'Grady P."/>
            <person name="Pachter L."/>
            <person name="Papaceit M."/>
            <person name="Parisi M.J."/>
            <person name="Parisi M."/>
            <person name="Parts L."/>
            <person name="Pedersen J.S."/>
            <person name="Pesole G."/>
            <person name="Phillippy A.M."/>
            <person name="Ponting C.P."/>
            <person name="Pop M."/>
            <person name="Porcelli D."/>
            <person name="Powell J.R."/>
            <person name="Prohaska S."/>
            <person name="Pruitt K."/>
            <person name="Puig M."/>
            <person name="Quesneville H."/>
            <person name="Ram K.R."/>
            <person name="Rand D."/>
            <person name="Rasmussen M.D."/>
            <person name="Reed L.K."/>
            <person name="Reenan R."/>
            <person name="Reily A."/>
            <person name="Remington K.A."/>
            <person name="Rieger T.T."/>
            <person name="Ritchie M.G."/>
            <person name="Robin C."/>
            <person name="Rogers Y.H."/>
            <person name="Rohde C."/>
            <person name="Rozas J."/>
            <person name="Rubenfield M.J."/>
            <person name="Ruiz A."/>
            <person name="Russo S."/>
            <person name="Salzberg S.L."/>
            <person name="Sanchez-Gracia A."/>
            <person name="Saranga D.J."/>
            <person name="Sato H."/>
            <person name="Schaeffer S.W."/>
            <person name="Schatz M.C."/>
            <person name="Schlenke T."/>
            <person name="Schwartz R."/>
            <person name="Segarra C."/>
            <person name="Singh R.S."/>
            <person name="Sirot L."/>
            <person name="Sirota M."/>
            <person name="Sisneros N.B."/>
            <person name="Smith C.D."/>
            <person name="Smith T.F."/>
            <person name="Spieth J."/>
            <person name="Stage D.E."/>
            <person name="Stark A."/>
            <person name="Stephan W."/>
            <person name="Strausberg R.L."/>
            <person name="Strempel S."/>
            <person name="Sturgill D."/>
            <person name="Sutton G."/>
            <person name="Sutton G.G."/>
            <person name="Tao W."/>
            <person name="Teichmann S."/>
            <person name="Tobari Y.N."/>
            <person name="Tomimura Y."/>
            <person name="Tsolas J.M."/>
            <person name="Valente V.L."/>
            <person name="Venter E."/>
            <person name="Venter J.C."/>
            <person name="Vicario S."/>
            <person name="Vieira F.G."/>
            <person name="Vilella A.J."/>
            <person name="Villasante A."/>
            <person name="Walenz B."/>
            <person name="Wang J."/>
            <person name="Wasserman M."/>
            <person name="Watts T."/>
            <person name="Wilson D."/>
            <person name="Wilson R.K."/>
            <person name="Wing R.A."/>
            <person name="Wolfner M.F."/>
            <person name="Wong A."/>
            <person name="Wong G.K."/>
            <person name="Wu C.I."/>
            <person name="Wu G."/>
            <person name="Yamamoto D."/>
            <person name="Yang H.P."/>
            <person name="Yang S.P."/>
            <person name="Yorke J.A."/>
            <person name="Yoshida K."/>
            <person name="Zdobnov E."/>
            <person name="Zhang P."/>
            <person name="Zhang Y."/>
            <person name="Zimin A.V."/>
            <person name="Baldwin J."/>
            <person name="Abdouelleil A."/>
            <person name="Abdulkadir J."/>
            <person name="Abebe A."/>
            <person name="Abera B."/>
            <person name="Abreu J."/>
            <person name="Acer S.C."/>
            <person name="Aftuck L."/>
            <person name="Alexander A."/>
            <person name="An P."/>
            <person name="Anderson E."/>
            <person name="Anderson S."/>
            <person name="Arachi H."/>
            <person name="Azer M."/>
            <person name="Bachantsang P."/>
            <person name="Barry A."/>
            <person name="Bayul T."/>
            <person name="Berlin A."/>
            <person name="Bessette D."/>
            <person name="Bloom T."/>
            <person name="Blye J."/>
            <person name="Boguslavskiy L."/>
            <person name="Bonnet C."/>
            <person name="Boukhgalter B."/>
            <person name="Bourzgui I."/>
            <person name="Brown A."/>
            <person name="Cahill P."/>
            <person name="Channer S."/>
            <person name="Cheshatsang Y."/>
            <person name="Chuda L."/>
            <person name="Citroen M."/>
            <person name="Collymore A."/>
            <person name="Cooke P."/>
            <person name="Costello M."/>
            <person name="D'Aco K."/>
            <person name="Daza R."/>
            <person name="De Haan G."/>
            <person name="DeGray S."/>
            <person name="DeMaso C."/>
            <person name="Dhargay N."/>
            <person name="Dooley K."/>
            <person name="Dooley E."/>
            <person name="Doricent M."/>
            <person name="Dorje P."/>
            <person name="Dorjee K."/>
            <person name="Dupes A."/>
            <person name="Elong R."/>
            <person name="Falk J."/>
            <person name="Farina A."/>
            <person name="Faro S."/>
            <person name="Ferguson D."/>
            <person name="Fisher S."/>
            <person name="Foley C.D."/>
            <person name="Franke A."/>
            <person name="Friedrich D."/>
            <person name="Gadbois L."/>
            <person name="Gearin G."/>
            <person name="Gearin C.R."/>
            <person name="Giannoukos G."/>
            <person name="Goode T."/>
            <person name="Graham J."/>
            <person name="Grandbois E."/>
            <person name="Grewal S."/>
            <person name="Gyaltsen K."/>
            <person name="Hafez N."/>
            <person name="Hagos B."/>
            <person name="Hall J."/>
            <person name="Henson C."/>
            <person name="Hollinger A."/>
            <person name="Honan T."/>
            <person name="Huard M.D."/>
            <person name="Hughes L."/>
            <person name="Hurhula B."/>
            <person name="Husby M.E."/>
            <person name="Kamat A."/>
            <person name="Kanga B."/>
            <person name="Kashin S."/>
            <person name="Khazanovich D."/>
            <person name="Kisner P."/>
            <person name="Lance K."/>
            <person name="Lara M."/>
            <person name="Lee W."/>
            <person name="Lennon N."/>
            <person name="Letendre F."/>
            <person name="LeVine R."/>
            <person name="Lipovsky A."/>
            <person name="Liu X."/>
            <person name="Liu J."/>
            <person name="Liu S."/>
            <person name="Lokyitsang T."/>
            <person name="Lokyitsang Y."/>
            <person name="Lubonja R."/>
            <person name="Lui A."/>
            <person name="MacDonald P."/>
            <person name="Magnisalis V."/>
            <person name="Maru K."/>
            <person name="Matthews C."/>
            <person name="McCusker W."/>
            <person name="McDonough S."/>
            <person name="Mehta T."/>
            <person name="Meldrim J."/>
            <person name="Meneus L."/>
            <person name="Mihai O."/>
            <person name="Mihalev A."/>
            <person name="Mihova T."/>
            <person name="Mittelman R."/>
            <person name="Mlenga V."/>
            <person name="Montmayeur A."/>
            <person name="Mulrain L."/>
            <person name="Navidi A."/>
            <person name="Naylor J."/>
            <person name="Negash T."/>
            <person name="Nguyen T."/>
            <person name="Nguyen N."/>
            <person name="Nicol R."/>
            <person name="Norbu C."/>
            <person name="Norbu N."/>
            <person name="Novod N."/>
            <person name="O'Neill B."/>
            <person name="Osman S."/>
            <person name="Markiewicz E."/>
            <person name="Oyono O.L."/>
            <person name="Patti C."/>
            <person name="Phunkhang P."/>
            <person name="Pierre F."/>
            <person name="Priest M."/>
            <person name="Raghuraman S."/>
            <person name="Rege F."/>
            <person name="Reyes R."/>
            <person name="Rise C."/>
            <person name="Rogov P."/>
            <person name="Ross K."/>
            <person name="Ryan E."/>
            <person name="Settipalli S."/>
            <person name="Shea T."/>
            <person name="Sherpa N."/>
            <person name="Shi L."/>
            <person name="Shih D."/>
            <person name="Sparrow T."/>
            <person name="Spaulding J."/>
            <person name="Stalker J."/>
            <person name="Stange-Thomann N."/>
            <person name="Stavropoulos S."/>
            <person name="Stone C."/>
            <person name="Strader C."/>
            <person name="Tesfaye S."/>
            <person name="Thomson T."/>
            <person name="Thoulutsang Y."/>
            <person name="Thoulutsang D."/>
            <person name="Topham K."/>
            <person name="Topping I."/>
            <person name="Tsamla T."/>
            <person name="Vassiliev H."/>
            <person name="Vo A."/>
            <person name="Wangchuk T."/>
            <person name="Wangdi T."/>
            <person name="Weiand M."/>
            <person name="Wilkinson J."/>
            <person name="Wilson A."/>
            <person name="Yadav S."/>
            <person name="Young G."/>
            <person name="Yu Q."/>
            <person name="Zembek L."/>
            <person name="Zhong D."/>
            <person name="Zimmer A."/>
            <person name="Zwirko Z."/>
            <person name="Jaffe D.B."/>
            <person name="Alvarez P."/>
            <person name="Brockman W."/>
            <person name="Butler J."/>
            <person name="Chin C."/>
            <person name="Gnerre S."/>
            <person name="Grabherr M."/>
            <person name="Kleber M."/>
            <person name="Mauceli E."/>
            <person name="MacCallum I."/>
        </authorList>
    </citation>
    <scope>NUCLEOTIDE SEQUENCE [LARGE SCALE GENOMIC DNA]</scope>
    <source>
        <strain evidence="18">Tucson 15010-1051.87</strain>
    </source>
</reference>
<dbReference type="PANTHER" id="PTHR19265">
    <property type="entry name" value="MEIOSIS-SPECIFIC NUCLEAR STRUCTURAL PROTEIN 1"/>
    <property type="match status" value="1"/>
</dbReference>
<dbReference type="Proteomes" id="UP000008792">
    <property type="component" value="Unassembled WGS sequence"/>
</dbReference>
<evidence type="ECO:0000256" key="10">
    <source>
        <dbReference type="ARBA" id="ARBA00023242"/>
    </source>
</evidence>
<evidence type="ECO:0000256" key="3">
    <source>
        <dbReference type="ARBA" id="ARBA00009158"/>
    </source>
</evidence>
<keyword evidence="12" id="KW-0966">Cell projection</keyword>
<dbReference type="KEGG" id="dvi:6630228"/>
<evidence type="ECO:0000256" key="14">
    <source>
        <dbReference type="SAM" id="Coils"/>
    </source>
</evidence>
<evidence type="ECO:0000256" key="1">
    <source>
        <dbReference type="ARBA" id="ARBA00004123"/>
    </source>
</evidence>
<evidence type="ECO:0000256" key="11">
    <source>
        <dbReference type="ARBA" id="ARBA00023254"/>
    </source>
</evidence>
<feature type="domain" description="Trichohyalin-plectin-homology" evidence="16">
    <location>
        <begin position="94"/>
        <end position="446"/>
    </location>
</feature>
<comment type="similarity">
    <text evidence="3">Belongs to the MNS1 family.</text>
</comment>
<dbReference type="STRING" id="7244.B4LYY5"/>
<evidence type="ECO:0000313" key="18">
    <source>
        <dbReference type="Proteomes" id="UP000008792"/>
    </source>
</evidence>
<feature type="coiled-coil region" evidence="14">
    <location>
        <begin position="313"/>
        <end position="359"/>
    </location>
</feature>
<keyword evidence="18" id="KW-1185">Reference proteome</keyword>
<comment type="function">
    <text evidence="13">Microtubule inner protein (MIP) part of the dynein-decorated doublet microtubules (DMTs) in cilia axoneme, which is required for motile cilia beating. May play a role in the control of meiotic division and germ cell differentiation through regulation of pairing and recombination during meiosis. Required for sperm flagella assembly. May play a role in the assembly and function of the outer dynein arm-docking complex (ODA-DC). ODA-DC mediates outer dynein arms (ODA) binding onto the axonemal doublet microtubules.</text>
</comment>
<dbReference type="InterPro" id="IPR043597">
    <property type="entry name" value="TPH_dom"/>
</dbReference>
<evidence type="ECO:0000256" key="12">
    <source>
        <dbReference type="ARBA" id="ARBA00023273"/>
    </source>
</evidence>
<dbReference type="FunCoup" id="B4LYY5">
    <property type="interactions" value="9"/>
</dbReference>
<dbReference type="PANTHER" id="PTHR19265:SF0">
    <property type="entry name" value="MEIOSIS-SPECIFIC NUCLEAR STRUCTURAL PROTEIN 1"/>
    <property type="match status" value="1"/>
</dbReference>
<dbReference type="HOGENOM" id="CLU_700708_0_0_1"/>
<evidence type="ECO:0000256" key="2">
    <source>
        <dbReference type="ARBA" id="ARBA00004611"/>
    </source>
</evidence>